<dbReference type="PROSITE" id="PS00941">
    <property type="entry name" value="CARBOXYLESTERASE_B_2"/>
    <property type="match status" value="1"/>
</dbReference>
<dbReference type="EMBL" id="MK864085">
    <property type="protein sequence ID" value="QEA03475.1"/>
    <property type="molecule type" value="mRNA"/>
</dbReference>
<proteinExistence type="evidence at transcript level"/>
<dbReference type="InterPro" id="IPR019826">
    <property type="entry name" value="Carboxylesterase_B_AS"/>
</dbReference>
<evidence type="ECO:0000256" key="4">
    <source>
        <dbReference type="ARBA" id="ARBA00023157"/>
    </source>
</evidence>
<evidence type="ECO:0000256" key="2">
    <source>
        <dbReference type="ARBA" id="ARBA00022487"/>
    </source>
</evidence>
<dbReference type="GO" id="GO:0052689">
    <property type="term" value="F:carboxylic ester hydrolase activity"/>
    <property type="evidence" value="ECO:0007669"/>
    <property type="project" value="UniProtKB-KW"/>
</dbReference>
<evidence type="ECO:0000256" key="1">
    <source>
        <dbReference type="ARBA" id="ARBA00005964"/>
    </source>
</evidence>
<keyword evidence="3 6" id="KW-0378">Hydrolase</keyword>
<evidence type="ECO:0000256" key="5">
    <source>
        <dbReference type="ARBA" id="ARBA00023180"/>
    </source>
</evidence>
<dbReference type="Gene3D" id="3.40.50.1820">
    <property type="entry name" value="alpha/beta hydrolase"/>
    <property type="match status" value="1"/>
</dbReference>
<protein>
    <recommendedName>
        <fullName evidence="6">Carboxylic ester hydrolase</fullName>
        <ecNumber evidence="6">3.1.1.-</ecNumber>
    </recommendedName>
</protein>
<evidence type="ECO:0000259" key="7">
    <source>
        <dbReference type="Pfam" id="PF00135"/>
    </source>
</evidence>
<accession>A0A5B8R860</accession>
<organism evidence="8">
    <name type="scientific">Plodia interpunctella</name>
    <name type="common">Indianmeal moth</name>
    <dbReference type="NCBI Taxonomy" id="58824"/>
    <lineage>
        <taxon>Eukaryota</taxon>
        <taxon>Metazoa</taxon>
        <taxon>Ecdysozoa</taxon>
        <taxon>Arthropoda</taxon>
        <taxon>Hexapoda</taxon>
        <taxon>Insecta</taxon>
        <taxon>Pterygota</taxon>
        <taxon>Neoptera</taxon>
        <taxon>Endopterygota</taxon>
        <taxon>Lepidoptera</taxon>
        <taxon>Glossata</taxon>
        <taxon>Ditrysia</taxon>
        <taxon>Pyraloidea</taxon>
        <taxon>Pyralidae</taxon>
        <taxon>Phycitinae</taxon>
        <taxon>Plodia</taxon>
    </lineage>
</organism>
<keyword evidence="2" id="KW-0719">Serine esterase</keyword>
<dbReference type="InterPro" id="IPR029058">
    <property type="entry name" value="AB_hydrolase_fold"/>
</dbReference>
<dbReference type="InterPro" id="IPR002018">
    <property type="entry name" value="CarbesteraseB"/>
</dbReference>
<feature type="domain" description="Carboxylesterase type B" evidence="7">
    <location>
        <begin position="3"/>
        <end position="455"/>
    </location>
</feature>
<comment type="similarity">
    <text evidence="1 6">Belongs to the type-B carboxylesterase/lipase family.</text>
</comment>
<dbReference type="PROSITE" id="PS00122">
    <property type="entry name" value="CARBOXYLESTERASE_B_1"/>
    <property type="match status" value="1"/>
</dbReference>
<dbReference type="AlphaFoldDB" id="A0A5B8R860"/>
<keyword evidence="5" id="KW-0325">Glycoprotein</keyword>
<reference evidence="8" key="1">
    <citation type="submission" date="2019-04" db="EMBL/GenBank/DDBJ databases">
        <authorList>
            <person name="Zhang T.Jr."/>
        </authorList>
    </citation>
    <scope>NUCLEOTIDE SEQUENCE</scope>
    <source>
        <strain evidence="8">PintCXE25</strain>
    </source>
</reference>
<keyword evidence="4" id="KW-1015">Disulfide bond</keyword>
<dbReference type="PANTHER" id="PTHR43142">
    <property type="entry name" value="CARBOXYLIC ESTER HYDROLASE"/>
    <property type="match status" value="1"/>
</dbReference>
<name>A0A5B8R860_PLOIN</name>
<sequence length="456" mass="51384">MVQVNVNEGILEGELVNNEYGGKFYSFKGIPYADPPVGDLRFKAPQPPKPWNGIRSANEFGPVCYQIDFAINSNPIGSEDCLYLNVYTPELNPVKPMPVMLYIHGGAFLSGSGNDDMTGPEFLVKHNVIIVTINYRLGALGFLCLDTEDIPGNAGMKDQVAAMRWVNKNISNFGGDPNNVTIFGESAGAGSVSFHLISPLTKGLFRKAIAQSGALTCWWAQAFKPRDHALSLAKQLGFYSEDDKKLSDFFKSLPLEKLVQLDLSNILGFSKKEFLNIYFNIVSEKPFGHERYFHGDVYDVLRNTGIHADVELMAGYTEDEGYVGLCGINIERLIEQLNTMNDFCVPKQIALNVPLTKQLDVARKFKSFYFKNQEITMDNLDKYINYLSMDMFIVGAIQLAKIIAKQKKNKVFFYKFTCKSERNRLATEYLGLKEDMFENRQVVCHSDDLAYLFPVR</sequence>
<dbReference type="EC" id="3.1.1.-" evidence="6"/>
<dbReference type="Pfam" id="PF00135">
    <property type="entry name" value="COesterase"/>
    <property type="match status" value="1"/>
</dbReference>
<dbReference type="SUPFAM" id="SSF53474">
    <property type="entry name" value="alpha/beta-Hydrolases"/>
    <property type="match status" value="1"/>
</dbReference>
<evidence type="ECO:0000313" key="8">
    <source>
        <dbReference type="EMBL" id="QEA03475.1"/>
    </source>
</evidence>
<evidence type="ECO:0000256" key="6">
    <source>
        <dbReference type="RuleBase" id="RU361235"/>
    </source>
</evidence>
<evidence type="ECO:0000256" key="3">
    <source>
        <dbReference type="ARBA" id="ARBA00022801"/>
    </source>
</evidence>
<dbReference type="PANTHER" id="PTHR43142:SF1">
    <property type="entry name" value="CARBOXYLIC ESTER HYDROLASE"/>
    <property type="match status" value="1"/>
</dbReference>
<dbReference type="InterPro" id="IPR019819">
    <property type="entry name" value="Carboxylesterase_B_CS"/>
</dbReference>